<name>A0A437LYP0_9SPHN</name>
<evidence type="ECO:0000259" key="1">
    <source>
        <dbReference type="Pfam" id="PF00149"/>
    </source>
</evidence>
<dbReference type="GO" id="GO:0005737">
    <property type="term" value="C:cytoplasm"/>
    <property type="evidence" value="ECO:0007669"/>
    <property type="project" value="TreeGrafter"/>
</dbReference>
<dbReference type="PANTHER" id="PTHR42850:SF4">
    <property type="entry name" value="ZINC-DEPENDENT ENDOPOLYPHOSPHATASE"/>
    <property type="match status" value="1"/>
</dbReference>
<protein>
    <submittedName>
        <fullName evidence="2">Serine/threonine protein phosphatase</fullName>
    </submittedName>
</protein>
<organism evidence="2 3">
    <name type="scientific">Sphingomonas crocodyli</name>
    <dbReference type="NCBI Taxonomy" id="1979270"/>
    <lineage>
        <taxon>Bacteria</taxon>
        <taxon>Pseudomonadati</taxon>
        <taxon>Pseudomonadota</taxon>
        <taxon>Alphaproteobacteria</taxon>
        <taxon>Sphingomonadales</taxon>
        <taxon>Sphingomonadaceae</taxon>
        <taxon>Sphingomonas</taxon>
    </lineage>
</organism>
<dbReference type="GO" id="GO:0008803">
    <property type="term" value="F:bis(5'-nucleosyl)-tetraphosphatase (symmetrical) activity"/>
    <property type="evidence" value="ECO:0007669"/>
    <property type="project" value="TreeGrafter"/>
</dbReference>
<dbReference type="AlphaFoldDB" id="A0A437LYP0"/>
<sequence length="252" mass="28172">MFRFFQKVAAGGDGRGYSVPAGRRIYAIGDVHGRADLLNDLLALIDQDNSKRSPAVKTLIFLGDLVDRGCQSAQVVQSTCQLQASDENIYVIKGNHEEAMLAALDGNLRAFKFFLMYGGAATLRSYNIPEKNIRVEALPDLLRTFISTIPPHHVDFLRHAIDFLEIGDYFFTHAGVRPGVSLSNQAAFDLRWIREPFLSHSRPFPKLIVHGHTPEEDVQIRSNRIGIDTGAFETGRLTAIGLENEDMWFVQT</sequence>
<dbReference type="GO" id="GO:0016791">
    <property type="term" value="F:phosphatase activity"/>
    <property type="evidence" value="ECO:0007669"/>
    <property type="project" value="TreeGrafter"/>
</dbReference>
<proteinExistence type="predicted"/>
<comment type="caution">
    <text evidence="2">The sequence shown here is derived from an EMBL/GenBank/DDBJ whole genome shotgun (WGS) entry which is preliminary data.</text>
</comment>
<dbReference type="GO" id="GO:0110154">
    <property type="term" value="P:RNA decapping"/>
    <property type="evidence" value="ECO:0007669"/>
    <property type="project" value="TreeGrafter"/>
</dbReference>
<dbReference type="InterPro" id="IPR004843">
    <property type="entry name" value="Calcineurin-like_PHP"/>
</dbReference>
<evidence type="ECO:0000313" key="2">
    <source>
        <dbReference type="EMBL" id="RVT90530.1"/>
    </source>
</evidence>
<feature type="domain" description="Calcineurin-like phosphoesterase" evidence="1">
    <location>
        <begin position="24"/>
        <end position="216"/>
    </location>
</feature>
<dbReference type="Gene3D" id="3.60.21.10">
    <property type="match status" value="1"/>
</dbReference>
<dbReference type="OrthoDB" id="9807890at2"/>
<dbReference type="SUPFAM" id="SSF56300">
    <property type="entry name" value="Metallo-dependent phosphatases"/>
    <property type="match status" value="1"/>
</dbReference>
<dbReference type="EMBL" id="SACN01000003">
    <property type="protein sequence ID" value="RVT90530.1"/>
    <property type="molecule type" value="Genomic_DNA"/>
</dbReference>
<evidence type="ECO:0000313" key="3">
    <source>
        <dbReference type="Proteomes" id="UP000282971"/>
    </source>
</evidence>
<reference evidence="2 3" key="1">
    <citation type="submission" date="2019-01" db="EMBL/GenBank/DDBJ databases">
        <authorList>
            <person name="Chen W.-M."/>
        </authorList>
    </citation>
    <scope>NUCLEOTIDE SEQUENCE [LARGE SCALE GENOMIC DNA]</scope>
    <source>
        <strain evidence="2 3">CCP-7</strain>
    </source>
</reference>
<dbReference type="InterPro" id="IPR050126">
    <property type="entry name" value="Ap4A_hydrolase"/>
</dbReference>
<gene>
    <name evidence="2" type="ORF">EOD43_17910</name>
</gene>
<dbReference type="Pfam" id="PF00149">
    <property type="entry name" value="Metallophos"/>
    <property type="match status" value="1"/>
</dbReference>
<dbReference type="PANTHER" id="PTHR42850">
    <property type="entry name" value="METALLOPHOSPHOESTERASE"/>
    <property type="match status" value="1"/>
</dbReference>
<accession>A0A437LYP0</accession>
<dbReference type="Proteomes" id="UP000282971">
    <property type="component" value="Unassembled WGS sequence"/>
</dbReference>
<dbReference type="InterPro" id="IPR029052">
    <property type="entry name" value="Metallo-depent_PP-like"/>
</dbReference>
<keyword evidence="3" id="KW-1185">Reference proteome</keyword>